<dbReference type="RefSeq" id="WP_127027778.1">
    <property type="nucleotide sequence ID" value="NZ_RYFG02000114.1"/>
</dbReference>
<evidence type="ECO:0000313" key="2">
    <source>
        <dbReference type="EMBL" id="TRW91208.1"/>
    </source>
</evidence>
<evidence type="ECO:0000313" key="3">
    <source>
        <dbReference type="Proteomes" id="UP000733744"/>
    </source>
</evidence>
<organism evidence="2 3">
    <name type="scientific">Candidatus Methylobacter oryzae</name>
    <dbReference type="NCBI Taxonomy" id="2497749"/>
    <lineage>
        <taxon>Bacteria</taxon>
        <taxon>Pseudomonadati</taxon>
        <taxon>Pseudomonadota</taxon>
        <taxon>Gammaproteobacteria</taxon>
        <taxon>Methylococcales</taxon>
        <taxon>Methylococcaceae</taxon>
        <taxon>Methylobacter</taxon>
    </lineage>
</organism>
<gene>
    <name evidence="2" type="ORF">EKO24_017485</name>
</gene>
<sequence>MPSRSKVYLFILSVSTLAACSNPGGGVYEHVNGRSGPALHAVYFNRLHELTDKMDVLVLDRFTTQPELDRERRKYAQGVADNAESMQQTIGKIIERMPALQLTGSERQTFLALAQKLSQQSRLLQDQAELNYIDALDNIVCQIKMTCSSCHALFRKLPTQ</sequence>
<dbReference type="EMBL" id="RYFG02000114">
    <property type="protein sequence ID" value="TRW91208.1"/>
    <property type="molecule type" value="Genomic_DNA"/>
</dbReference>
<accession>A0ABY3C700</accession>
<reference evidence="2 3" key="1">
    <citation type="journal article" date="2019" name="Antonie Van Leeuwenhoek">
        <title>Description of 'Ca. Methylobacter oryzae' KRF1, a novel species from the environmentally important Methylobacter clade 2.</title>
        <authorList>
            <person name="Khatri K."/>
            <person name="Mohite J.A."/>
            <person name="Pandit P.S."/>
            <person name="Bahulikar R."/>
            <person name="Rahalkar M.C."/>
        </authorList>
    </citation>
    <scope>NUCLEOTIDE SEQUENCE [LARGE SCALE GENOMIC DNA]</scope>
    <source>
        <strain evidence="2 3">KRF1</strain>
    </source>
</reference>
<dbReference type="Gene3D" id="1.20.120.10">
    <property type="entry name" value="Cytochrome c/b562"/>
    <property type="match status" value="1"/>
</dbReference>
<comment type="caution">
    <text evidence="2">The sequence shown here is derived from an EMBL/GenBank/DDBJ whole genome shotgun (WGS) entry which is preliminary data.</text>
</comment>
<evidence type="ECO:0000256" key="1">
    <source>
        <dbReference type="SAM" id="SignalP"/>
    </source>
</evidence>
<protein>
    <recommendedName>
        <fullName evidence="4">Cytochrome c</fullName>
    </recommendedName>
</protein>
<keyword evidence="3" id="KW-1185">Reference proteome</keyword>
<proteinExistence type="predicted"/>
<name>A0ABY3C700_9GAMM</name>
<dbReference type="Proteomes" id="UP000733744">
    <property type="component" value="Unassembled WGS sequence"/>
</dbReference>
<feature type="signal peptide" evidence="1">
    <location>
        <begin position="1"/>
        <end position="18"/>
    </location>
</feature>
<dbReference type="SUPFAM" id="SSF47175">
    <property type="entry name" value="Cytochromes"/>
    <property type="match status" value="1"/>
</dbReference>
<evidence type="ECO:0008006" key="4">
    <source>
        <dbReference type="Google" id="ProtNLM"/>
    </source>
</evidence>
<keyword evidence="1" id="KW-0732">Signal</keyword>
<dbReference type="PROSITE" id="PS51257">
    <property type="entry name" value="PROKAR_LIPOPROTEIN"/>
    <property type="match status" value="1"/>
</dbReference>
<dbReference type="InterPro" id="IPR010980">
    <property type="entry name" value="Cyt_c/b562"/>
</dbReference>
<feature type="chain" id="PRO_5046603544" description="Cytochrome c" evidence="1">
    <location>
        <begin position="19"/>
        <end position="160"/>
    </location>
</feature>